<evidence type="ECO:0000259" key="5">
    <source>
        <dbReference type="Pfam" id="PF12945"/>
    </source>
</evidence>
<keyword evidence="3" id="KW-0975">Bacterial flagellum</keyword>
<keyword evidence="7" id="KW-1185">Reference proteome</keyword>
<dbReference type="EMBL" id="LVHF01000012">
    <property type="protein sequence ID" value="OAN17921.1"/>
    <property type="molecule type" value="Genomic_DNA"/>
</dbReference>
<proteinExistence type="predicted"/>
<dbReference type="InterPro" id="IPR009926">
    <property type="entry name" value="T3SS_YcgR_PilZN"/>
</dbReference>
<evidence type="ECO:0000256" key="3">
    <source>
        <dbReference type="ARBA" id="ARBA00023143"/>
    </source>
</evidence>
<dbReference type="AlphaFoldDB" id="A0A178KKZ7"/>
<evidence type="ECO:0000313" key="7">
    <source>
        <dbReference type="Proteomes" id="UP000078503"/>
    </source>
</evidence>
<keyword evidence="2" id="KW-0547">Nucleotide-binding</keyword>
<comment type="caution">
    <text evidence="6">The sequence shown here is derived from an EMBL/GenBank/DDBJ whole genome shotgun (WGS) entry which is preliminary data.</text>
</comment>
<reference evidence="6 7" key="1">
    <citation type="submission" date="2016-03" db="EMBL/GenBank/DDBJ databases">
        <title>Photobacterium proteolyticum sp. nov. a protease producing bacterium isolated from ocean sediments of Laizhou Bay.</title>
        <authorList>
            <person name="Li Y."/>
        </authorList>
    </citation>
    <scope>NUCLEOTIDE SEQUENCE [LARGE SCALE GENOMIC DNA]</scope>
    <source>
        <strain evidence="6 7">R-40508</strain>
    </source>
</reference>
<dbReference type="Pfam" id="PF12945">
    <property type="entry name" value="PilZNR"/>
    <property type="match status" value="1"/>
</dbReference>
<gene>
    <name evidence="6" type="ORF">A3K86_03110</name>
</gene>
<evidence type="ECO:0000313" key="6">
    <source>
        <dbReference type="EMBL" id="OAN17921.1"/>
    </source>
</evidence>
<evidence type="ECO:0000259" key="4">
    <source>
        <dbReference type="Pfam" id="PF07238"/>
    </source>
</evidence>
<dbReference type="Gene3D" id="2.40.10.220">
    <property type="entry name" value="predicted glycosyltransferase like domains"/>
    <property type="match status" value="1"/>
</dbReference>
<dbReference type="GO" id="GO:0035438">
    <property type="term" value="F:cyclic-di-GMP binding"/>
    <property type="evidence" value="ECO:0007669"/>
    <property type="project" value="InterPro"/>
</dbReference>
<organism evidence="6 7">
    <name type="scientific">Photobacterium jeanii</name>
    <dbReference type="NCBI Taxonomy" id="858640"/>
    <lineage>
        <taxon>Bacteria</taxon>
        <taxon>Pseudomonadati</taxon>
        <taxon>Pseudomonadota</taxon>
        <taxon>Gammaproteobacteria</taxon>
        <taxon>Vibrionales</taxon>
        <taxon>Vibrionaceae</taxon>
        <taxon>Photobacterium</taxon>
    </lineage>
</organism>
<dbReference type="InterPro" id="IPR009875">
    <property type="entry name" value="PilZ_domain"/>
</dbReference>
<accession>A0A178KKZ7</accession>
<evidence type="ECO:0008006" key="8">
    <source>
        <dbReference type="Google" id="ProtNLM"/>
    </source>
</evidence>
<evidence type="ECO:0000256" key="2">
    <source>
        <dbReference type="ARBA" id="ARBA00022741"/>
    </source>
</evidence>
<dbReference type="STRING" id="858640.A3K86_03110"/>
<evidence type="ECO:0000256" key="1">
    <source>
        <dbReference type="ARBA" id="ARBA00022636"/>
    </source>
</evidence>
<dbReference type="Pfam" id="PF07238">
    <property type="entry name" value="PilZ"/>
    <property type="match status" value="1"/>
</dbReference>
<sequence length="239" mass="26793">MNNKTHNTNGDREKIIPGYQGVALIHNGSNITLSVKTPLGRICRYETKFVGGDGHQYLLVELPNISHREMEMSFQEGFNVAIRAISDRGEGAVIKLSSMIDHIITKPIGFIVIDIPHSVTLTQLRSEPRYETRLQGKAIISERQFLIDLNDLSHKGCGFSYSLRYSEIELNEQLVILIQNPILNTQLRLSGKVKSIQKSGAFYKCGVMFDEQGCVSVKQLLSQLIFDGATLTFKKPRLA</sequence>
<name>A0A178KKZ7_9GAMM</name>
<dbReference type="Gene3D" id="2.30.110.10">
    <property type="entry name" value="Electron Transport, Fmn-binding Protein, Chain A"/>
    <property type="match status" value="1"/>
</dbReference>
<keyword evidence="1" id="KW-0973">c-di-GMP</keyword>
<feature type="domain" description="Type III secretion system flagellar brake protein YcgR PilZN" evidence="5">
    <location>
        <begin position="28"/>
        <end position="116"/>
    </location>
</feature>
<dbReference type="SUPFAM" id="SSF141371">
    <property type="entry name" value="PilZ domain-like"/>
    <property type="match status" value="2"/>
</dbReference>
<feature type="domain" description="PilZ" evidence="4">
    <location>
        <begin position="123"/>
        <end position="226"/>
    </location>
</feature>
<protein>
    <recommendedName>
        <fullName evidence="8">Cation tolerance protein CutA</fullName>
    </recommendedName>
</protein>
<dbReference type="Proteomes" id="UP000078503">
    <property type="component" value="Unassembled WGS sequence"/>
</dbReference>
<dbReference type="InterPro" id="IPR012349">
    <property type="entry name" value="Split_barrel_FMN-bd"/>
</dbReference>